<proteinExistence type="predicted"/>
<accession>A0A2Z2NGI9</accession>
<reference evidence="1 2" key="1">
    <citation type="submission" date="2016-12" db="EMBL/GenBank/DDBJ databases">
        <authorList>
            <person name="Song W.-J."/>
            <person name="Kurnit D.M."/>
        </authorList>
    </citation>
    <scope>NUCLEOTIDE SEQUENCE [LARGE SCALE GENOMIC DNA]</scope>
    <source>
        <strain evidence="1 2">IMCC3135</strain>
    </source>
</reference>
<evidence type="ECO:0000313" key="2">
    <source>
        <dbReference type="Proteomes" id="UP000250079"/>
    </source>
</evidence>
<dbReference type="RefSeq" id="WP_157735697.1">
    <property type="nucleotide sequence ID" value="NZ_CP018632.1"/>
</dbReference>
<keyword evidence="2" id="KW-1185">Reference proteome</keyword>
<organism evidence="1 2">
    <name type="scientific">Granulosicoccus antarcticus IMCC3135</name>
    <dbReference type="NCBI Taxonomy" id="1192854"/>
    <lineage>
        <taxon>Bacteria</taxon>
        <taxon>Pseudomonadati</taxon>
        <taxon>Pseudomonadota</taxon>
        <taxon>Gammaproteobacteria</taxon>
        <taxon>Chromatiales</taxon>
        <taxon>Granulosicoccaceae</taxon>
        <taxon>Granulosicoccus</taxon>
    </lineage>
</organism>
<dbReference type="Proteomes" id="UP000250079">
    <property type="component" value="Chromosome"/>
</dbReference>
<dbReference type="AlphaFoldDB" id="A0A2Z2NGI9"/>
<dbReference type="EMBL" id="CP018632">
    <property type="protein sequence ID" value="ASJ70382.1"/>
    <property type="molecule type" value="Genomic_DNA"/>
</dbReference>
<sequence length="172" mass="18130">MLTTALKINPLLPTMAGALLLLSACDSSTGGGAAGDVDDSPAAIALLAPFTGFYDLQDDWNGQLGDEAFLIIETPGSDVISPASFYDFDDISNCVPITPSRGEVTKEPIKDLIFMDGIFQFNEAELTLSGNTLTIEFNDDADLDNDGSTFDRVSVTATKVGFSQVSDLGDSC</sequence>
<gene>
    <name evidence="1" type="ORF">IMCC3135_01315</name>
</gene>
<protein>
    <recommendedName>
        <fullName evidence="3">Lipocalin-like domain-containing protein</fullName>
    </recommendedName>
</protein>
<name>A0A2Z2NGI9_9GAMM</name>
<dbReference type="PROSITE" id="PS51257">
    <property type="entry name" value="PROKAR_LIPOPROTEIN"/>
    <property type="match status" value="1"/>
</dbReference>
<evidence type="ECO:0000313" key="1">
    <source>
        <dbReference type="EMBL" id="ASJ70382.1"/>
    </source>
</evidence>
<evidence type="ECO:0008006" key="3">
    <source>
        <dbReference type="Google" id="ProtNLM"/>
    </source>
</evidence>
<dbReference type="KEGG" id="gai:IMCC3135_01315"/>